<dbReference type="STRING" id="1801797.A3G06_02785"/>
<protein>
    <recommendedName>
        <fullName evidence="3">Rod shape-determining protein MreC beta-barrel core domain-containing protein</fullName>
    </recommendedName>
</protein>
<dbReference type="PANTHER" id="PTHR34138:SF1">
    <property type="entry name" value="CELL SHAPE-DETERMINING PROTEIN MREC"/>
    <property type="match status" value="1"/>
</dbReference>
<dbReference type="PANTHER" id="PTHR34138">
    <property type="entry name" value="CELL SHAPE-DETERMINING PROTEIN MREC"/>
    <property type="match status" value="1"/>
</dbReference>
<keyword evidence="2" id="KW-0812">Transmembrane</keyword>
<keyword evidence="2" id="KW-1133">Transmembrane helix</keyword>
<evidence type="ECO:0000313" key="4">
    <source>
        <dbReference type="EMBL" id="OGJ03491.1"/>
    </source>
</evidence>
<evidence type="ECO:0000256" key="1">
    <source>
        <dbReference type="SAM" id="Coils"/>
    </source>
</evidence>
<evidence type="ECO:0000256" key="2">
    <source>
        <dbReference type="SAM" id="Phobius"/>
    </source>
</evidence>
<dbReference type="InterPro" id="IPR055342">
    <property type="entry name" value="MreC_beta-barrel_core"/>
</dbReference>
<organism evidence="4 5">
    <name type="scientific">Candidatus Nomurabacteria bacterium RIFCSPLOWO2_12_FULL_46_14</name>
    <dbReference type="NCBI Taxonomy" id="1801797"/>
    <lineage>
        <taxon>Bacteria</taxon>
        <taxon>Candidatus Nomuraibacteriota</taxon>
    </lineage>
</organism>
<dbReference type="Pfam" id="PF04085">
    <property type="entry name" value="MreC"/>
    <property type="match status" value="1"/>
</dbReference>
<dbReference type="AlphaFoldDB" id="A0A1F6YAU8"/>
<dbReference type="InterPro" id="IPR042177">
    <property type="entry name" value="Cell/Rod_1"/>
</dbReference>
<accession>A0A1F6YAU8</accession>
<dbReference type="Gene3D" id="2.40.10.340">
    <property type="entry name" value="Rod shape-determining protein MreC, domain 1"/>
    <property type="match status" value="1"/>
</dbReference>
<name>A0A1F6YAU8_9BACT</name>
<keyword evidence="1" id="KW-0175">Coiled coil</keyword>
<feature type="coiled-coil region" evidence="1">
    <location>
        <begin position="70"/>
        <end position="97"/>
    </location>
</feature>
<dbReference type="GO" id="GO:0005886">
    <property type="term" value="C:plasma membrane"/>
    <property type="evidence" value="ECO:0007669"/>
    <property type="project" value="TreeGrafter"/>
</dbReference>
<proteinExistence type="predicted"/>
<dbReference type="GO" id="GO:0008360">
    <property type="term" value="P:regulation of cell shape"/>
    <property type="evidence" value="ECO:0007669"/>
    <property type="project" value="InterPro"/>
</dbReference>
<reference evidence="4 5" key="1">
    <citation type="journal article" date="2016" name="Nat. Commun.">
        <title>Thousands of microbial genomes shed light on interconnected biogeochemical processes in an aquifer system.</title>
        <authorList>
            <person name="Anantharaman K."/>
            <person name="Brown C.T."/>
            <person name="Hug L.A."/>
            <person name="Sharon I."/>
            <person name="Castelle C.J."/>
            <person name="Probst A.J."/>
            <person name="Thomas B.C."/>
            <person name="Singh A."/>
            <person name="Wilkins M.J."/>
            <person name="Karaoz U."/>
            <person name="Brodie E.L."/>
            <person name="Williams K.H."/>
            <person name="Hubbard S.S."/>
            <person name="Banfield J.F."/>
        </authorList>
    </citation>
    <scope>NUCLEOTIDE SEQUENCE [LARGE SCALE GENOMIC DNA]</scope>
</reference>
<evidence type="ECO:0000313" key="5">
    <source>
        <dbReference type="Proteomes" id="UP000176192"/>
    </source>
</evidence>
<sequence length="262" mass="29001">MSYLQDKKIKRRKFWSIFSLILFLLIIIYFRAGIYRTLAFAASSAFRPVLIAGDKIGDKFGNLSLIFRNKSALKRDNDNLRSELDGFQGRLANYEAVLGENEELKEILGRKKENRNIIIAAILAKPSQSAYDTLLLDVGGKDGVREGNRVFGRGDVPLGRVAEVYPGFAKVVLFSSPGEKTEVALPAGIFMELVGRGGGNFEIILPRDLVLPPGAEVVMRGINPYPVAIVEKIISDPRDSFQKALLSSPANVQELKFVEVEL</sequence>
<feature type="domain" description="Rod shape-determining protein MreC beta-barrel core" evidence="3">
    <location>
        <begin position="123"/>
        <end position="260"/>
    </location>
</feature>
<dbReference type="Proteomes" id="UP000176192">
    <property type="component" value="Unassembled WGS sequence"/>
</dbReference>
<keyword evidence="2" id="KW-0472">Membrane</keyword>
<dbReference type="EMBL" id="MFVV01000018">
    <property type="protein sequence ID" value="OGJ03491.1"/>
    <property type="molecule type" value="Genomic_DNA"/>
</dbReference>
<dbReference type="InterPro" id="IPR007221">
    <property type="entry name" value="MreC"/>
</dbReference>
<gene>
    <name evidence="4" type="ORF">A3G06_02785</name>
</gene>
<feature type="transmembrane region" description="Helical" evidence="2">
    <location>
        <begin position="12"/>
        <end position="30"/>
    </location>
</feature>
<comment type="caution">
    <text evidence="4">The sequence shown here is derived from an EMBL/GenBank/DDBJ whole genome shotgun (WGS) entry which is preliminary data.</text>
</comment>
<evidence type="ECO:0000259" key="3">
    <source>
        <dbReference type="Pfam" id="PF04085"/>
    </source>
</evidence>